<evidence type="ECO:0000256" key="7">
    <source>
        <dbReference type="SAM" id="Phobius"/>
    </source>
</evidence>
<dbReference type="AlphaFoldDB" id="A0A2P6C7S3"/>
<comment type="subcellular location">
    <subcellularLocation>
        <location evidence="1">Cell membrane</location>
        <topology evidence="1">Multi-pass membrane protein</topology>
    </subcellularLocation>
</comment>
<evidence type="ECO:0000256" key="3">
    <source>
        <dbReference type="ARBA" id="ARBA00022475"/>
    </source>
</evidence>
<dbReference type="EMBL" id="MSCK01000002">
    <property type="protein sequence ID" value="PQJ68955.1"/>
    <property type="molecule type" value="Genomic_DNA"/>
</dbReference>
<keyword evidence="6 7" id="KW-0472">Membrane</keyword>
<feature type="domain" description="Heme-copper oxidase subunit III family profile" evidence="8">
    <location>
        <begin position="1"/>
        <end position="327"/>
    </location>
</feature>
<dbReference type="Pfam" id="PF00510">
    <property type="entry name" value="COX3"/>
    <property type="match status" value="1"/>
</dbReference>
<dbReference type="PANTHER" id="PTHR11403:SF2">
    <property type="entry name" value="CYTOCHROME BO(3) UBIQUINOL OXIDASE SUBUNIT 3"/>
    <property type="match status" value="1"/>
</dbReference>
<dbReference type="PANTHER" id="PTHR11403">
    <property type="entry name" value="CYTOCHROME C OXIDASE SUBUNIT III"/>
    <property type="match status" value="1"/>
</dbReference>
<evidence type="ECO:0000313" key="10">
    <source>
        <dbReference type="Proteomes" id="UP000247345"/>
    </source>
</evidence>
<keyword evidence="4 7" id="KW-0812">Transmembrane</keyword>
<evidence type="ECO:0000256" key="2">
    <source>
        <dbReference type="ARBA" id="ARBA00010581"/>
    </source>
</evidence>
<organism evidence="9 10">
    <name type="scientific">Polaribacter butkevichii</name>
    <dbReference type="NCBI Taxonomy" id="218490"/>
    <lineage>
        <taxon>Bacteria</taxon>
        <taxon>Pseudomonadati</taxon>
        <taxon>Bacteroidota</taxon>
        <taxon>Flavobacteriia</taxon>
        <taxon>Flavobacteriales</taxon>
        <taxon>Flavobacteriaceae</taxon>
    </lineage>
</organism>
<proteinExistence type="inferred from homology"/>
<sequence length="327" mass="37117">MEANIAIPTDGKETWSGGGVKPFGASYGKMMMWFFIVSDALTFSGFLAAYGLTRFKFIDSWPIADEVFTHFPGLHGVHAPMYYVALMTFILIVSSVTMVLAVDAGHQMKQKRVAWYMFATIIFGMIFIGSQAWEWKNFISGSYGAVKTTDGRILQFVKDGHQIALSDFVVGERADGRVQQTRENGLWFEKEETIANYSIAQIQSSFKANPDIQIRSELIDPATKQKIILSREEGLAQLAKTKLVVEGANLHVNEYGNTIFADFFFFITGFHGFHVLSGIIINIIIFFNVVLGTYERRGHYEMVEKVGLYWHFVDLVWVFVFTFFYLV</sequence>
<dbReference type="PROSITE" id="PS50253">
    <property type="entry name" value="COX3"/>
    <property type="match status" value="1"/>
</dbReference>
<feature type="transmembrane region" description="Helical" evidence="7">
    <location>
        <begin position="31"/>
        <end position="52"/>
    </location>
</feature>
<feature type="transmembrane region" description="Helical" evidence="7">
    <location>
        <begin position="81"/>
        <end position="101"/>
    </location>
</feature>
<feature type="transmembrane region" description="Helical" evidence="7">
    <location>
        <begin position="306"/>
        <end position="326"/>
    </location>
</feature>
<dbReference type="GO" id="GO:0005886">
    <property type="term" value="C:plasma membrane"/>
    <property type="evidence" value="ECO:0007669"/>
    <property type="project" value="UniProtKB-SubCell"/>
</dbReference>
<keyword evidence="5 7" id="KW-1133">Transmembrane helix</keyword>
<dbReference type="InterPro" id="IPR035973">
    <property type="entry name" value="Cyt_c_oxidase_su3-like_sf"/>
</dbReference>
<feature type="transmembrane region" description="Helical" evidence="7">
    <location>
        <begin position="273"/>
        <end position="294"/>
    </location>
</feature>
<dbReference type="InterPro" id="IPR013833">
    <property type="entry name" value="Cyt_c_oxidase_su3_a-hlx"/>
</dbReference>
<feature type="transmembrane region" description="Helical" evidence="7">
    <location>
        <begin position="113"/>
        <end position="133"/>
    </location>
</feature>
<dbReference type="Proteomes" id="UP000247345">
    <property type="component" value="Unassembled WGS sequence"/>
</dbReference>
<dbReference type="GO" id="GO:0019646">
    <property type="term" value="P:aerobic electron transport chain"/>
    <property type="evidence" value="ECO:0007669"/>
    <property type="project" value="InterPro"/>
</dbReference>
<evidence type="ECO:0000313" key="9">
    <source>
        <dbReference type="EMBL" id="PQJ68955.1"/>
    </source>
</evidence>
<dbReference type="RefSeq" id="WP_105049891.1">
    <property type="nucleotide sequence ID" value="NZ_CP150661.1"/>
</dbReference>
<keyword evidence="3" id="KW-1003">Cell membrane</keyword>
<protein>
    <submittedName>
        <fullName evidence="9">Cytochrome oxidase subunit III</fullName>
    </submittedName>
</protein>
<comment type="similarity">
    <text evidence="2">Belongs to the cytochrome c oxidase subunit 3 family.</text>
</comment>
<dbReference type="GO" id="GO:0004129">
    <property type="term" value="F:cytochrome-c oxidase activity"/>
    <property type="evidence" value="ECO:0007669"/>
    <property type="project" value="InterPro"/>
</dbReference>
<evidence type="ECO:0000259" key="8">
    <source>
        <dbReference type="PROSITE" id="PS50253"/>
    </source>
</evidence>
<reference evidence="9 10" key="1">
    <citation type="submission" date="2016-12" db="EMBL/GenBank/DDBJ databases">
        <title>Trade-off between light-utilization and light-protection in marine flavobacteria.</title>
        <authorList>
            <person name="Kumagai Y."/>
            <person name="Yoshizawa S."/>
            <person name="Kogure K."/>
            <person name="Iwasaki W."/>
        </authorList>
    </citation>
    <scope>NUCLEOTIDE SEQUENCE [LARGE SCALE GENOMIC DNA]</scope>
    <source>
        <strain evidence="9 10">KCTC 12100</strain>
    </source>
</reference>
<evidence type="ECO:0000256" key="4">
    <source>
        <dbReference type="ARBA" id="ARBA00022692"/>
    </source>
</evidence>
<name>A0A2P6C7S3_9FLAO</name>
<evidence type="ECO:0000256" key="1">
    <source>
        <dbReference type="ARBA" id="ARBA00004651"/>
    </source>
</evidence>
<dbReference type="OrthoDB" id="9810850at2"/>
<accession>A0A2P6C7S3</accession>
<keyword evidence="10" id="KW-1185">Reference proteome</keyword>
<dbReference type="InterPro" id="IPR000298">
    <property type="entry name" value="Cyt_c_oxidase-like_su3"/>
</dbReference>
<dbReference type="InterPro" id="IPR024791">
    <property type="entry name" value="Cyt_c/ubiquinol_Oxase_su3"/>
</dbReference>
<comment type="caution">
    <text evidence="9">The sequence shown here is derived from an EMBL/GenBank/DDBJ whole genome shotgun (WGS) entry which is preliminary data.</text>
</comment>
<gene>
    <name evidence="9" type="ORF">BTO14_13010</name>
</gene>
<evidence type="ECO:0000256" key="6">
    <source>
        <dbReference type="ARBA" id="ARBA00023136"/>
    </source>
</evidence>
<dbReference type="Gene3D" id="1.20.120.80">
    <property type="entry name" value="Cytochrome c oxidase, subunit III, four-helix bundle"/>
    <property type="match status" value="1"/>
</dbReference>
<dbReference type="SUPFAM" id="SSF81452">
    <property type="entry name" value="Cytochrome c oxidase subunit III-like"/>
    <property type="match status" value="2"/>
</dbReference>
<evidence type="ECO:0000256" key="5">
    <source>
        <dbReference type="ARBA" id="ARBA00022989"/>
    </source>
</evidence>